<dbReference type="InterPro" id="IPR008913">
    <property type="entry name" value="Znf_CHY"/>
</dbReference>
<keyword evidence="3" id="KW-0862">Zinc</keyword>
<dbReference type="PIRSF" id="PIRSF017292">
    <property type="entry name" value="UCP017292_Znf_CHY"/>
    <property type="match status" value="1"/>
</dbReference>
<dbReference type="PANTHER" id="PTHR28082:SF1">
    <property type="entry name" value="HELPER OF TIM PROTEIN 13"/>
    <property type="match status" value="1"/>
</dbReference>
<organism evidence="5 6">
    <name type="scientific">Streptococcus pseudoporcinus</name>
    <dbReference type="NCBI Taxonomy" id="361101"/>
    <lineage>
        <taxon>Bacteria</taxon>
        <taxon>Bacillati</taxon>
        <taxon>Bacillota</taxon>
        <taxon>Bacilli</taxon>
        <taxon>Lactobacillales</taxon>
        <taxon>Streptococcaceae</taxon>
        <taxon>Streptococcus</taxon>
    </lineage>
</organism>
<dbReference type="Proteomes" id="UP000304914">
    <property type="component" value="Chromosome"/>
</dbReference>
<evidence type="ECO:0000259" key="4">
    <source>
        <dbReference type="PROSITE" id="PS51266"/>
    </source>
</evidence>
<dbReference type="AlphaFoldDB" id="A0A4U9XJV3"/>
<keyword evidence="2" id="KW-0863">Zinc-finger</keyword>
<dbReference type="PROSITE" id="PS51266">
    <property type="entry name" value="ZF_CHY"/>
    <property type="match status" value="1"/>
</dbReference>
<dbReference type="PANTHER" id="PTHR28082">
    <property type="entry name" value="ZINC FINGER PROTEIN"/>
    <property type="match status" value="1"/>
</dbReference>
<name>A0A4U9XJV3_9STRE</name>
<evidence type="ECO:0000256" key="3">
    <source>
        <dbReference type="ARBA" id="ARBA00022833"/>
    </source>
</evidence>
<evidence type="ECO:0000313" key="6">
    <source>
        <dbReference type="Proteomes" id="UP000304914"/>
    </source>
</evidence>
<evidence type="ECO:0000256" key="1">
    <source>
        <dbReference type="ARBA" id="ARBA00022723"/>
    </source>
</evidence>
<protein>
    <submittedName>
        <fullName evidence="5">Zinc finger protein</fullName>
    </submittedName>
</protein>
<evidence type="ECO:0000256" key="2">
    <source>
        <dbReference type="ARBA" id="ARBA00022771"/>
    </source>
</evidence>
<dbReference type="GO" id="GO:0045041">
    <property type="term" value="P:protein import into mitochondrial intermembrane space"/>
    <property type="evidence" value="ECO:0007669"/>
    <property type="project" value="TreeGrafter"/>
</dbReference>
<accession>A0A4U9XJV3</accession>
<dbReference type="InterPro" id="IPR037274">
    <property type="entry name" value="Znf_CHY_sf"/>
</dbReference>
<feature type="domain" description="CHY-type" evidence="4">
    <location>
        <begin position="7"/>
        <end position="84"/>
    </location>
</feature>
<evidence type="ECO:0000313" key="5">
    <source>
        <dbReference type="EMBL" id="VTS13560.1"/>
    </source>
</evidence>
<gene>
    <name evidence="5" type="ORF">NCTC5385_00184</name>
</gene>
<keyword evidence="1" id="KW-0479">Metal-binding</keyword>
<dbReference type="RefSeq" id="WP_138067880.1">
    <property type="nucleotide sequence ID" value="NZ_LR594035.1"/>
</dbReference>
<dbReference type="GO" id="GO:0008270">
    <property type="term" value="F:zinc ion binding"/>
    <property type="evidence" value="ECO:0007669"/>
    <property type="project" value="UniProtKB-KW"/>
</dbReference>
<dbReference type="STRING" id="873448.STRPO_1256"/>
<dbReference type="InterPro" id="IPR052604">
    <property type="entry name" value="Mito_Tim_assembly_helper"/>
</dbReference>
<dbReference type="Pfam" id="PF05495">
    <property type="entry name" value="zf-CHY"/>
    <property type="match status" value="1"/>
</dbReference>
<sequence length="101" mass="11721">MDYYGMDLDHELRCCHYHGPKDIASLKCQACQKYYACYQCHDSLEEHRFSPSGKTEPFPVLCGSCKKQLSLEAYEEGTCPYCNKAFNPKCAFHKAIYFKKE</sequence>
<dbReference type="SUPFAM" id="SSF161219">
    <property type="entry name" value="CHY zinc finger-like"/>
    <property type="match status" value="1"/>
</dbReference>
<reference evidence="5 6" key="1">
    <citation type="submission" date="2019-05" db="EMBL/GenBank/DDBJ databases">
        <authorList>
            <consortium name="Pathogen Informatics"/>
        </authorList>
    </citation>
    <scope>NUCLEOTIDE SEQUENCE [LARGE SCALE GENOMIC DNA]</scope>
    <source>
        <strain evidence="5 6">NCTC5385</strain>
    </source>
</reference>
<dbReference type="InterPro" id="IPR016694">
    <property type="entry name" value="UCP017292"/>
</dbReference>
<dbReference type="EMBL" id="LR594035">
    <property type="protein sequence ID" value="VTS13560.1"/>
    <property type="molecule type" value="Genomic_DNA"/>
</dbReference>
<proteinExistence type="predicted"/>